<name>A0A367KDZ8_RHIST</name>
<organism evidence="1 2">
    <name type="scientific">Rhizopus stolonifer</name>
    <name type="common">Rhizopus nigricans</name>
    <dbReference type="NCBI Taxonomy" id="4846"/>
    <lineage>
        <taxon>Eukaryota</taxon>
        <taxon>Fungi</taxon>
        <taxon>Fungi incertae sedis</taxon>
        <taxon>Mucoromycota</taxon>
        <taxon>Mucoromycotina</taxon>
        <taxon>Mucoromycetes</taxon>
        <taxon>Mucorales</taxon>
        <taxon>Mucorineae</taxon>
        <taxon>Rhizopodaceae</taxon>
        <taxon>Rhizopus</taxon>
    </lineage>
</organism>
<accession>A0A367KDZ8</accession>
<comment type="caution">
    <text evidence="1">The sequence shown here is derived from an EMBL/GenBank/DDBJ whole genome shotgun (WGS) entry which is preliminary data.</text>
</comment>
<dbReference type="Proteomes" id="UP000253551">
    <property type="component" value="Unassembled WGS sequence"/>
</dbReference>
<dbReference type="InterPro" id="IPR032072">
    <property type="entry name" value="DUF4807"/>
</dbReference>
<reference evidence="1 2" key="1">
    <citation type="journal article" date="2018" name="G3 (Bethesda)">
        <title>Phylogenetic and Phylogenomic Definition of Rhizopus Species.</title>
        <authorList>
            <person name="Gryganskyi A.P."/>
            <person name="Golan J."/>
            <person name="Dolatabadi S."/>
            <person name="Mondo S."/>
            <person name="Robb S."/>
            <person name="Idnurm A."/>
            <person name="Muszewska A."/>
            <person name="Steczkiewicz K."/>
            <person name="Masonjones S."/>
            <person name="Liao H.L."/>
            <person name="Gajdeczka M.T."/>
            <person name="Anike F."/>
            <person name="Vuek A."/>
            <person name="Anishchenko I.M."/>
            <person name="Voigt K."/>
            <person name="de Hoog G.S."/>
            <person name="Smith M.E."/>
            <person name="Heitman J."/>
            <person name="Vilgalys R."/>
            <person name="Stajich J.E."/>
        </authorList>
    </citation>
    <scope>NUCLEOTIDE SEQUENCE [LARGE SCALE GENOMIC DNA]</scope>
    <source>
        <strain evidence="1 2">LSU 92-RS-03</strain>
    </source>
</reference>
<evidence type="ECO:0000313" key="2">
    <source>
        <dbReference type="Proteomes" id="UP000253551"/>
    </source>
</evidence>
<protein>
    <submittedName>
        <fullName evidence="1">Uncharacterized protein</fullName>
    </submittedName>
</protein>
<proteinExistence type="predicted"/>
<dbReference type="AlphaFoldDB" id="A0A367KDZ8"/>
<dbReference type="EMBL" id="PJQM01001841">
    <property type="protein sequence ID" value="RCI00444.1"/>
    <property type="molecule type" value="Genomic_DNA"/>
</dbReference>
<dbReference type="Pfam" id="PF16065">
    <property type="entry name" value="DUF4807"/>
    <property type="match status" value="1"/>
</dbReference>
<evidence type="ECO:0000313" key="1">
    <source>
        <dbReference type="EMBL" id="RCI00444.1"/>
    </source>
</evidence>
<dbReference type="OrthoDB" id="121932at2759"/>
<gene>
    <name evidence="1" type="ORF">CU098_008458</name>
</gene>
<sequence length="269" mass="30564">MLYRKWTLEQLFSYDQYKTIEKTACFPVVYIANPFDPIHVDRLIKGHDREGWKIQVTCHHYQTIERLRLYLTTNPMALNLVIAAIEVDVSHLYIMLDTAHYVSQSMRVYMPWCKRIWTLVTRAHRMAVTGVYYSVLGGAFCSLGKNNKDYAYKASILAIEQIKLAKKLKDPILECKCWLYFAEDLIQLGQLDKAEKMISHQQSFILSMQDTTLSSMLEAVRLVFANGTGVCDIMGCGDGIIGGGDTEGRSDSNDMDAGISTMLDSNKEC</sequence>
<keyword evidence="2" id="KW-1185">Reference proteome</keyword>
<dbReference type="PANTHER" id="PTHR36693:SF1">
    <property type="entry name" value="GH02722P"/>
    <property type="match status" value="1"/>
</dbReference>
<dbReference type="PANTHER" id="PTHR36693">
    <property type="entry name" value="GH02722P"/>
    <property type="match status" value="1"/>
</dbReference>